<reference evidence="1 2" key="1">
    <citation type="journal article" date="2018" name="Genome Biol. Evol.">
        <title>Multiple Roots of Fruiting Body Formation in Amoebozoa.</title>
        <authorList>
            <person name="Hillmann F."/>
            <person name="Forbes G."/>
            <person name="Novohradska S."/>
            <person name="Ferling I."/>
            <person name="Riege K."/>
            <person name="Groth M."/>
            <person name="Westermann M."/>
            <person name="Marz M."/>
            <person name="Spaller T."/>
            <person name="Winckler T."/>
            <person name="Schaap P."/>
            <person name="Glockner G."/>
        </authorList>
    </citation>
    <scope>NUCLEOTIDE SEQUENCE [LARGE SCALE GENOMIC DNA]</scope>
    <source>
        <strain evidence="1 2">Jena</strain>
    </source>
</reference>
<organism evidence="1 2">
    <name type="scientific">Planoprotostelium fungivorum</name>
    <dbReference type="NCBI Taxonomy" id="1890364"/>
    <lineage>
        <taxon>Eukaryota</taxon>
        <taxon>Amoebozoa</taxon>
        <taxon>Evosea</taxon>
        <taxon>Variosea</taxon>
        <taxon>Cavosteliida</taxon>
        <taxon>Cavosteliaceae</taxon>
        <taxon>Planoprotostelium</taxon>
    </lineage>
</organism>
<name>A0A2P6NX06_9EUKA</name>
<proteinExistence type="predicted"/>
<gene>
    <name evidence="1" type="ORF">PROFUN_03204</name>
</gene>
<comment type="caution">
    <text evidence="1">The sequence shown here is derived from an EMBL/GenBank/DDBJ whole genome shotgun (WGS) entry which is preliminary data.</text>
</comment>
<evidence type="ECO:0000313" key="1">
    <source>
        <dbReference type="EMBL" id="PRP88487.1"/>
    </source>
</evidence>
<dbReference type="InParanoid" id="A0A2P6NX06"/>
<protein>
    <submittedName>
        <fullName evidence="1">Uncharacterized protein</fullName>
    </submittedName>
</protein>
<dbReference type="Proteomes" id="UP000241769">
    <property type="component" value="Unassembled WGS sequence"/>
</dbReference>
<sequence length="113" mass="12252">MLCRLVISQRCHEPICCAHCWSLHCSVLSLAPLNGDTAFGGKGGTLQLYGWKSGPSWTTPSAAKASDTPVRLTASWKSGDTIVIVKRVHLMQDDILTESRPEQPETLTITSVS</sequence>
<dbReference type="AlphaFoldDB" id="A0A2P6NX06"/>
<dbReference type="EMBL" id="MDYQ01000010">
    <property type="protein sequence ID" value="PRP88487.1"/>
    <property type="molecule type" value="Genomic_DNA"/>
</dbReference>
<accession>A0A2P6NX06</accession>
<keyword evidence="2" id="KW-1185">Reference proteome</keyword>
<evidence type="ECO:0000313" key="2">
    <source>
        <dbReference type="Proteomes" id="UP000241769"/>
    </source>
</evidence>